<sequence length="143" mass="16367">MEITLMKIEDYDKVYQLWTNTKGMGIRSLDDSFEGIERFLKRNPTTNYIAKVENKIVGVILCGQDGRRGYIYHTAVNTDYRKKGIGKALVDAVLNALKKEKINKVALVAFASNDLGNKFWKSLGFVKRDDLIYRNLSINENNI</sequence>
<dbReference type="PATRIC" id="fig|1121326.3.peg.2114"/>
<dbReference type="Proteomes" id="UP000076603">
    <property type="component" value="Unassembled WGS sequence"/>
</dbReference>
<feature type="domain" description="N-acetyltransferase" evidence="4">
    <location>
        <begin position="1"/>
        <end position="143"/>
    </location>
</feature>
<dbReference type="RefSeq" id="WP_066621709.1">
    <property type="nucleotide sequence ID" value="NZ_FQXL01000004.1"/>
</dbReference>
<keyword evidence="6" id="KW-1185">Reference proteome</keyword>
<comment type="similarity">
    <text evidence="3">Belongs to the acetyltransferase family. MAK3 subfamily.</text>
</comment>
<dbReference type="PANTHER" id="PTHR45896">
    <property type="entry name" value="N-ALPHA-ACETYLTRANSFERASE 30"/>
    <property type="match status" value="1"/>
</dbReference>
<organism evidence="5 6">
    <name type="scientific">Clostridium magnum DSM 2767</name>
    <dbReference type="NCBI Taxonomy" id="1121326"/>
    <lineage>
        <taxon>Bacteria</taxon>
        <taxon>Bacillati</taxon>
        <taxon>Bacillota</taxon>
        <taxon>Clostridia</taxon>
        <taxon>Eubacteriales</taxon>
        <taxon>Clostridiaceae</taxon>
        <taxon>Clostridium</taxon>
    </lineage>
</organism>
<dbReference type="AlphaFoldDB" id="A0A162T736"/>
<dbReference type="InterPro" id="IPR017255">
    <property type="entry name" value="AcTrfase_GNAT_prd"/>
</dbReference>
<accession>A0A162T736</accession>
<dbReference type="InterPro" id="IPR044542">
    <property type="entry name" value="NAA30-like"/>
</dbReference>
<dbReference type="PIRSF" id="PIRSF037663">
    <property type="entry name" value="Acetyltransf_GNAT_prd"/>
    <property type="match status" value="1"/>
</dbReference>
<keyword evidence="1 5" id="KW-0808">Transferase</keyword>
<dbReference type="PROSITE" id="PS51186">
    <property type="entry name" value="GNAT"/>
    <property type="match status" value="1"/>
</dbReference>
<reference evidence="5 6" key="1">
    <citation type="submission" date="2016-04" db="EMBL/GenBank/DDBJ databases">
        <title>Genome sequence of Clostridium magnum DSM 2767.</title>
        <authorList>
            <person name="Poehlein A."/>
            <person name="Uhlig R."/>
            <person name="Fischer R."/>
            <person name="Bahl H."/>
            <person name="Daniel R."/>
        </authorList>
    </citation>
    <scope>NUCLEOTIDE SEQUENCE [LARGE SCALE GENOMIC DNA]</scope>
    <source>
        <strain evidence="5 6">DSM 2767</strain>
    </source>
</reference>
<dbReference type="Gene3D" id="3.40.630.30">
    <property type="match status" value="1"/>
</dbReference>
<evidence type="ECO:0000259" key="4">
    <source>
        <dbReference type="PROSITE" id="PS51186"/>
    </source>
</evidence>
<dbReference type="SUPFAM" id="SSF55729">
    <property type="entry name" value="Acyl-CoA N-acyltransferases (Nat)"/>
    <property type="match status" value="1"/>
</dbReference>
<keyword evidence="2 5" id="KW-0012">Acyltransferase</keyword>
<dbReference type="GO" id="GO:0031417">
    <property type="term" value="C:NatC complex"/>
    <property type="evidence" value="ECO:0007669"/>
    <property type="project" value="TreeGrafter"/>
</dbReference>
<dbReference type="EC" id="2.3.1.-" evidence="5"/>
<evidence type="ECO:0000313" key="6">
    <source>
        <dbReference type="Proteomes" id="UP000076603"/>
    </source>
</evidence>
<dbReference type="InterPro" id="IPR000182">
    <property type="entry name" value="GNAT_dom"/>
</dbReference>
<name>A0A162T736_9CLOT</name>
<dbReference type="OrthoDB" id="1821130at2"/>
<evidence type="ECO:0000256" key="2">
    <source>
        <dbReference type="ARBA" id="ARBA00023315"/>
    </source>
</evidence>
<dbReference type="CDD" id="cd04301">
    <property type="entry name" value="NAT_SF"/>
    <property type="match status" value="1"/>
</dbReference>
<evidence type="ECO:0000256" key="1">
    <source>
        <dbReference type="ARBA" id="ARBA00022679"/>
    </source>
</evidence>
<dbReference type="InterPro" id="IPR016181">
    <property type="entry name" value="Acyl_CoA_acyltransferase"/>
</dbReference>
<dbReference type="GO" id="GO:0004596">
    <property type="term" value="F:protein-N-terminal amino-acid acetyltransferase activity"/>
    <property type="evidence" value="ECO:0007669"/>
    <property type="project" value="InterPro"/>
</dbReference>
<dbReference type="STRING" id="1121326.CLMAG_21230"/>
<evidence type="ECO:0000256" key="3">
    <source>
        <dbReference type="ARBA" id="ARBA00024025"/>
    </source>
</evidence>
<dbReference type="PANTHER" id="PTHR45896:SF1">
    <property type="entry name" value="N-ALPHA-ACETYLTRANSFERASE 30"/>
    <property type="match status" value="1"/>
</dbReference>
<evidence type="ECO:0000313" key="5">
    <source>
        <dbReference type="EMBL" id="KZL92314.1"/>
    </source>
</evidence>
<proteinExistence type="inferred from homology"/>
<dbReference type="Pfam" id="PF00583">
    <property type="entry name" value="Acetyltransf_1"/>
    <property type="match status" value="1"/>
</dbReference>
<dbReference type="EMBL" id="LWAE01000002">
    <property type="protein sequence ID" value="KZL92314.1"/>
    <property type="molecule type" value="Genomic_DNA"/>
</dbReference>
<comment type="caution">
    <text evidence="5">The sequence shown here is derived from an EMBL/GenBank/DDBJ whole genome shotgun (WGS) entry which is preliminary data.</text>
</comment>
<protein>
    <submittedName>
        <fullName evidence="5">Acetyltransferase YpeA</fullName>
        <ecNumber evidence="5">2.3.1.-</ecNumber>
    </submittedName>
</protein>
<gene>
    <name evidence="5" type="primary">ypeA_1</name>
    <name evidence="5" type="ORF">CLMAG_21230</name>
</gene>